<comment type="caution">
    <text evidence="5">The sequence shown here is derived from an EMBL/GenBank/DDBJ whole genome shotgun (WGS) entry which is preliminary data.</text>
</comment>
<keyword evidence="3" id="KW-0732">Signal</keyword>
<evidence type="ECO:0000256" key="2">
    <source>
        <dbReference type="ARBA" id="ARBA00023276"/>
    </source>
</evidence>
<evidence type="ECO:0000313" key="6">
    <source>
        <dbReference type="Proteomes" id="UP000295334"/>
    </source>
</evidence>
<evidence type="ECO:0000259" key="4">
    <source>
        <dbReference type="Pfam" id="PF14870"/>
    </source>
</evidence>
<sequence length="751" mass="79046">MKTFIQSVLLLAVLFSVAPVSAQGWTLVTPVKTQSAIRHVAMTSPSTGYAIDNLDDRLLRTRDGGASWQRQGFVFSSAPTGLWMFSDSVGIISTNTGTFFKSNDAFATRSSINTSSGSTKAMRFLNGSFGYAVANNVNIKTTTDGGATWTLRNTGNTNNLNSVYFLDATNGYACGVSGTILKTTDGGQNWTALTTNYTYAFTDIWFTTPLNGVAVGGGYISRTTDGGTTWTPVTPAPTTQTINRLYFYNNTLMALCDGGTLLRSTNNGASWTSLSVGTKNLYAIDINAFGQGLIGAESTIYKTTNGGQNWTVNQAGTQHSYLNKVSFANDQVGVAVGWQTTNGMANALVRTTDGGKTWTGRYLNASTLGVHLRADGAGVIGGGNGYNERTTDYGQNFFPGSSQPAVAVRAVWSQGPASWILGGGYFNGGIYRTTNSGASYTYTPGGNILEFFFPTDLVGYAGGEGGSMMKTTDGGATWTNLASGTTANINSIYFLSANEGYVASTSNVSKTTDGGATWTQLSGFNIYALHFYTADSGYAVTGSGSLLKTLNGGVNWSTIASGDIADMSVRDAAFLNGRVVAVGLQGDVFVSYLTCNGATTAPTALLNNGVLYSTFATGNQWYKDGSPVAGATGNVFNPVAPGVYHVVNTNAQGCTSAASNTITVLVTAVPDLRRNGSLRAYPNPAPTQVTVDVPQQLRMRPVVLRTATGAVVWRRAGMPSATLRVDLSGLPTGIYFLSIGDNVTRLVHQRP</sequence>
<keyword evidence="1" id="KW-0602">Photosynthesis</keyword>
<dbReference type="AlphaFoldDB" id="A0A4V2NWL3"/>
<name>A0A4V2NWL3_9BACT</name>
<dbReference type="InterPro" id="IPR015943">
    <property type="entry name" value="WD40/YVTN_repeat-like_dom_sf"/>
</dbReference>
<proteinExistence type="predicted"/>
<keyword evidence="6" id="KW-1185">Reference proteome</keyword>
<dbReference type="InterPro" id="IPR028203">
    <property type="entry name" value="PSII_CF48-like_dom"/>
</dbReference>
<feature type="domain" description="Photosynthesis system II assembly factor Ycf48/Hcf136-like" evidence="4">
    <location>
        <begin position="449"/>
        <end position="592"/>
    </location>
</feature>
<dbReference type="Proteomes" id="UP000295334">
    <property type="component" value="Unassembled WGS sequence"/>
</dbReference>
<dbReference type="GO" id="GO:0009523">
    <property type="term" value="C:photosystem II"/>
    <property type="evidence" value="ECO:0007669"/>
    <property type="project" value="UniProtKB-KW"/>
</dbReference>
<dbReference type="PANTHER" id="PTHR47199:SF2">
    <property type="entry name" value="PHOTOSYSTEM II STABILITY_ASSEMBLY FACTOR HCF136, CHLOROPLASTIC"/>
    <property type="match status" value="1"/>
</dbReference>
<feature type="domain" description="Photosynthesis system II assembly factor Ycf48/Hcf136-like" evidence="4">
    <location>
        <begin position="199"/>
        <end position="313"/>
    </location>
</feature>
<accession>A0A4V2NWL3</accession>
<dbReference type="PANTHER" id="PTHR47199">
    <property type="entry name" value="PHOTOSYSTEM II STABILITY/ASSEMBLY FACTOR HCF136, CHLOROPLASTIC"/>
    <property type="match status" value="1"/>
</dbReference>
<dbReference type="EMBL" id="SJZI01000008">
    <property type="protein sequence ID" value="TCJ17802.1"/>
    <property type="molecule type" value="Genomic_DNA"/>
</dbReference>
<gene>
    <name evidence="5" type="ORF">EPD60_06355</name>
</gene>
<keyword evidence="2" id="KW-0604">Photosystem II</keyword>
<dbReference type="Gene3D" id="2.130.10.10">
    <property type="entry name" value="YVTN repeat-like/Quinoprotein amine dehydrogenase"/>
    <property type="match status" value="3"/>
</dbReference>
<dbReference type="InterPro" id="IPR026444">
    <property type="entry name" value="Secre_tail"/>
</dbReference>
<dbReference type="OrthoDB" id="9757809at2"/>
<evidence type="ECO:0000256" key="3">
    <source>
        <dbReference type="SAM" id="SignalP"/>
    </source>
</evidence>
<feature type="domain" description="Photosynthesis system II assembly factor Ycf48/Hcf136-like" evidence="4">
    <location>
        <begin position="121"/>
        <end position="194"/>
    </location>
</feature>
<dbReference type="RefSeq" id="WP_131447973.1">
    <property type="nucleotide sequence ID" value="NZ_SJZI01000008.1"/>
</dbReference>
<feature type="signal peptide" evidence="3">
    <location>
        <begin position="1"/>
        <end position="22"/>
    </location>
</feature>
<evidence type="ECO:0000256" key="1">
    <source>
        <dbReference type="ARBA" id="ARBA00022531"/>
    </source>
</evidence>
<feature type="chain" id="PRO_5020572234" evidence="3">
    <location>
        <begin position="23"/>
        <end position="751"/>
    </location>
</feature>
<dbReference type="GO" id="GO:0015979">
    <property type="term" value="P:photosynthesis"/>
    <property type="evidence" value="ECO:0007669"/>
    <property type="project" value="UniProtKB-KW"/>
</dbReference>
<organism evidence="5 6">
    <name type="scientific">Flaviaesturariibacter flavus</name>
    <dbReference type="NCBI Taxonomy" id="2502780"/>
    <lineage>
        <taxon>Bacteria</taxon>
        <taxon>Pseudomonadati</taxon>
        <taxon>Bacteroidota</taxon>
        <taxon>Chitinophagia</taxon>
        <taxon>Chitinophagales</taxon>
        <taxon>Chitinophagaceae</taxon>
        <taxon>Flaviaestuariibacter</taxon>
    </lineage>
</organism>
<dbReference type="SUPFAM" id="SSF110296">
    <property type="entry name" value="Oligoxyloglucan reducing end-specific cellobiohydrolase"/>
    <property type="match status" value="4"/>
</dbReference>
<reference evidence="5 6" key="1">
    <citation type="submission" date="2019-03" db="EMBL/GenBank/DDBJ databases">
        <authorList>
            <person name="Kim M.K.M."/>
        </authorList>
    </citation>
    <scope>NUCLEOTIDE SEQUENCE [LARGE SCALE GENOMIC DNA]</scope>
    <source>
        <strain evidence="5 6">17J68-12</strain>
    </source>
</reference>
<protein>
    <submittedName>
        <fullName evidence="5">T9SS type A sorting domain-containing protein</fullName>
    </submittedName>
</protein>
<evidence type="ECO:0000313" key="5">
    <source>
        <dbReference type="EMBL" id="TCJ17802.1"/>
    </source>
</evidence>
<dbReference type="Pfam" id="PF14870">
    <property type="entry name" value="PSII_BNR"/>
    <property type="match status" value="3"/>
</dbReference>
<dbReference type="NCBIfam" id="TIGR04183">
    <property type="entry name" value="Por_Secre_tail"/>
    <property type="match status" value="1"/>
</dbReference>